<sequence>MRRIALLRSGTTTTTTPDAAAPSSEARKALQCTTSSSGGGGLTPASGAKPAPDTTASSSSSSSSLATGDAAAAAGNGSKRPSMHAGRFHISDIPPAAAQAARMAPVSSSGRFEISDIGPVVGVAPATPATEGRRASQSNDPLMMLAALHHRIKQLIEENRTLKEENARLRKENADLMRCDQSSMGDADHQQDVNAAVSLKRPRPVEASDPDDGAPARSSSSGDGNPFRNLFQKELRQMMYGSGDVSNPLPESLDLIEDLTVEFIMQMTRRAAQVAGSRDRVRTEDLLFAIRDNPRMYARACELLRMNRIVNEATKKDAKFKSGQFKF</sequence>
<keyword evidence="3" id="KW-0804">Transcription</keyword>
<feature type="region of interest" description="Disordered" evidence="8">
    <location>
        <begin position="197"/>
        <end position="228"/>
    </location>
</feature>
<accession>A0A3P3XYU1</accession>
<evidence type="ECO:0000256" key="2">
    <source>
        <dbReference type="ARBA" id="ARBA00023015"/>
    </source>
</evidence>
<dbReference type="Pfam" id="PF02269">
    <property type="entry name" value="TFIID-18kDa"/>
    <property type="match status" value="1"/>
</dbReference>
<dbReference type="InterPro" id="IPR003195">
    <property type="entry name" value="TFIID_TAF13"/>
</dbReference>
<evidence type="ECO:0000256" key="6">
    <source>
        <dbReference type="ARBA" id="ARBA00040136"/>
    </source>
</evidence>
<proteinExistence type="inferred from homology"/>
<feature type="compositionally biased region" description="Low complexity" evidence="8">
    <location>
        <begin position="48"/>
        <end position="79"/>
    </location>
</feature>
<feature type="coiled-coil region" evidence="7">
    <location>
        <begin position="145"/>
        <end position="179"/>
    </location>
</feature>
<evidence type="ECO:0000256" key="5">
    <source>
        <dbReference type="ARBA" id="ARBA00038392"/>
    </source>
</evidence>
<geneLocation type="mitochondrion" evidence="9"/>
<evidence type="ECO:0000256" key="8">
    <source>
        <dbReference type="SAM" id="MobiDB-lite"/>
    </source>
</evidence>
<dbReference type="GO" id="GO:0006366">
    <property type="term" value="P:transcription by RNA polymerase II"/>
    <property type="evidence" value="ECO:0007669"/>
    <property type="project" value="InterPro"/>
</dbReference>
<evidence type="ECO:0000256" key="7">
    <source>
        <dbReference type="SAM" id="Coils"/>
    </source>
</evidence>
<keyword evidence="2" id="KW-0805">Transcription regulation</keyword>
<reference evidence="9 10" key="1">
    <citation type="submission" date="2018-03" db="EMBL/GenBank/DDBJ databases">
        <authorList>
            <person name="Fogelqvist J."/>
        </authorList>
    </citation>
    <scope>NUCLEOTIDE SEQUENCE [LARGE SCALE GENOMIC DNA]</scope>
</reference>
<keyword evidence="9" id="KW-0496">Mitochondrion</keyword>
<dbReference type="SUPFAM" id="SSF47113">
    <property type="entry name" value="Histone-fold"/>
    <property type="match status" value="1"/>
</dbReference>
<evidence type="ECO:0000256" key="4">
    <source>
        <dbReference type="ARBA" id="ARBA00023242"/>
    </source>
</evidence>
<protein>
    <recommendedName>
        <fullName evidence="6">Transcription initiation factor TFIID subunit 13</fullName>
    </recommendedName>
</protein>
<evidence type="ECO:0000256" key="3">
    <source>
        <dbReference type="ARBA" id="ARBA00023163"/>
    </source>
</evidence>
<evidence type="ECO:0000256" key="1">
    <source>
        <dbReference type="ARBA" id="ARBA00004123"/>
    </source>
</evidence>
<dbReference type="CDD" id="cd07978">
    <property type="entry name" value="HFD_TAF13"/>
    <property type="match status" value="1"/>
</dbReference>
<evidence type="ECO:0000313" key="10">
    <source>
        <dbReference type="Proteomes" id="UP000290189"/>
    </source>
</evidence>
<feature type="region of interest" description="Disordered" evidence="8">
    <location>
        <begin position="1"/>
        <end position="87"/>
    </location>
</feature>
<name>A0A3P3XYU1_PLABS</name>
<dbReference type="PANTHER" id="PTHR11380">
    <property type="entry name" value="TRANSCRIPTION INITIATION FACTOR TFIID/SUPT3-RELATED"/>
    <property type="match status" value="1"/>
</dbReference>
<dbReference type="PANTHER" id="PTHR11380:SF5">
    <property type="entry name" value="TRANSCRIPTION INITIATION FACTOR TFIID SUBUNIT 13"/>
    <property type="match status" value="1"/>
</dbReference>
<keyword evidence="7" id="KW-0175">Coiled coil</keyword>
<keyword evidence="4" id="KW-0539">Nucleus</keyword>
<dbReference type="GO" id="GO:0005634">
    <property type="term" value="C:nucleus"/>
    <property type="evidence" value="ECO:0007669"/>
    <property type="project" value="UniProtKB-SubCell"/>
</dbReference>
<dbReference type="GO" id="GO:0046982">
    <property type="term" value="F:protein heterodimerization activity"/>
    <property type="evidence" value="ECO:0007669"/>
    <property type="project" value="InterPro"/>
</dbReference>
<dbReference type="EMBL" id="OVEO01000001">
    <property type="protein sequence ID" value="SPQ93062.1"/>
    <property type="molecule type" value="Genomic_DNA"/>
</dbReference>
<gene>
    <name evidence="9" type="ORF">PLBR_LOCUS277</name>
</gene>
<comment type="similarity">
    <text evidence="5">Belongs to the TAF13 family.</text>
</comment>
<dbReference type="InterPro" id="IPR009072">
    <property type="entry name" value="Histone-fold"/>
</dbReference>
<evidence type="ECO:0000313" key="9">
    <source>
        <dbReference type="EMBL" id="SPQ93062.1"/>
    </source>
</evidence>
<dbReference type="Gene3D" id="1.10.20.10">
    <property type="entry name" value="Histone, subunit A"/>
    <property type="match status" value="1"/>
</dbReference>
<dbReference type="Proteomes" id="UP000290189">
    <property type="component" value="Unassembled WGS sequence"/>
</dbReference>
<organism evidence="9 10">
    <name type="scientific">Plasmodiophora brassicae</name>
    <name type="common">Clubroot disease agent</name>
    <dbReference type="NCBI Taxonomy" id="37360"/>
    <lineage>
        <taxon>Eukaryota</taxon>
        <taxon>Sar</taxon>
        <taxon>Rhizaria</taxon>
        <taxon>Endomyxa</taxon>
        <taxon>Phytomyxea</taxon>
        <taxon>Plasmodiophorida</taxon>
        <taxon>Plasmodiophoridae</taxon>
        <taxon>Plasmodiophora</taxon>
    </lineage>
</organism>
<comment type="subcellular location">
    <subcellularLocation>
        <location evidence="1">Nucleus</location>
    </subcellularLocation>
</comment>
<dbReference type="AlphaFoldDB" id="A0A3P3XYU1"/>